<protein>
    <submittedName>
        <fullName evidence="3">ATPase</fullName>
    </submittedName>
</protein>
<gene>
    <name evidence="4" type="ORF">B0A62_19115</name>
    <name evidence="3" type="ORF">IW20_06445</name>
</gene>
<dbReference type="SUPFAM" id="SSF55961">
    <property type="entry name" value="Bet v1-like"/>
    <property type="match status" value="1"/>
</dbReference>
<reference evidence="3 5" key="1">
    <citation type="submission" date="2014-07" db="EMBL/GenBank/DDBJ databases">
        <title>Genome of Flavobacterium hydatis DSM 2063.</title>
        <authorList>
            <person name="Pipes S.E."/>
            <person name="Stropko S.J."/>
            <person name="Newman J.D."/>
        </authorList>
    </citation>
    <scope>NUCLEOTIDE SEQUENCE [LARGE SCALE GENOMIC DNA]</scope>
    <source>
        <strain evidence="3 5">DSM 2063</strain>
    </source>
</reference>
<dbReference type="Proteomes" id="UP000028712">
    <property type="component" value="Unassembled WGS sequence"/>
</dbReference>
<dbReference type="Gene3D" id="3.30.530.20">
    <property type="match status" value="1"/>
</dbReference>
<evidence type="ECO:0000313" key="5">
    <source>
        <dbReference type="Proteomes" id="UP000028712"/>
    </source>
</evidence>
<sequence>MEKIEHINYIKSPITEVYKALTTQEGLGAVWTEELIVKPELGFINEFNFGDDDNTKMKVVELVLNQRVLWECVESDPEWVGTKISFDLSEKNGVTSVVLKHFDWRELTEFYQWCNYNWAMFLLSLKSYCEDGEGTPYQKRKF</sequence>
<comment type="similarity">
    <text evidence="1">Belongs to the AHA1 family.</text>
</comment>
<dbReference type="InterPro" id="IPR023393">
    <property type="entry name" value="START-like_dom_sf"/>
</dbReference>
<accession>A0A086AMJ3</accession>
<feature type="domain" description="Activator of Hsp90 ATPase homologue 1/2-like C-terminal" evidence="2">
    <location>
        <begin position="12"/>
        <end position="129"/>
    </location>
</feature>
<dbReference type="OrthoDB" id="287565at2"/>
<dbReference type="eggNOG" id="COG3832">
    <property type="taxonomic scope" value="Bacteria"/>
</dbReference>
<evidence type="ECO:0000259" key="2">
    <source>
        <dbReference type="Pfam" id="PF08327"/>
    </source>
</evidence>
<evidence type="ECO:0000313" key="3">
    <source>
        <dbReference type="EMBL" id="KFF17907.1"/>
    </source>
</evidence>
<dbReference type="CDD" id="cd07814">
    <property type="entry name" value="SRPBCC_CalC_Aha1-like"/>
    <property type="match status" value="1"/>
</dbReference>
<keyword evidence="6" id="KW-1185">Reference proteome</keyword>
<organism evidence="3 5">
    <name type="scientific">Flavobacterium hydatis</name>
    <name type="common">Cytophaga aquatilis</name>
    <dbReference type="NCBI Taxonomy" id="991"/>
    <lineage>
        <taxon>Bacteria</taxon>
        <taxon>Pseudomonadati</taxon>
        <taxon>Bacteroidota</taxon>
        <taxon>Flavobacteriia</taxon>
        <taxon>Flavobacteriales</taxon>
        <taxon>Flavobacteriaceae</taxon>
        <taxon>Flavobacterium</taxon>
    </lineage>
</organism>
<evidence type="ECO:0000313" key="6">
    <source>
        <dbReference type="Proteomes" id="UP000198424"/>
    </source>
</evidence>
<dbReference type="AlphaFoldDB" id="A0A086AMJ3"/>
<dbReference type="InterPro" id="IPR013538">
    <property type="entry name" value="ASHA1/2-like_C"/>
</dbReference>
<comment type="caution">
    <text evidence="3">The sequence shown here is derived from an EMBL/GenBank/DDBJ whole genome shotgun (WGS) entry which is preliminary data.</text>
</comment>
<evidence type="ECO:0000256" key="1">
    <source>
        <dbReference type="ARBA" id="ARBA00006817"/>
    </source>
</evidence>
<dbReference type="Proteomes" id="UP000198424">
    <property type="component" value="Unassembled WGS sequence"/>
</dbReference>
<proteinExistence type="inferred from homology"/>
<dbReference type="EMBL" id="MUGY01000027">
    <property type="protein sequence ID" value="OXA90926.1"/>
    <property type="molecule type" value="Genomic_DNA"/>
</dbReference>
<reference evidence="4 6" key="2">
    <citation type="submission" date="2016-11" db="EMBL/GenBank/DDBJ databases">
        <title>Whole genomes of Flavobacteriaceae.</title>
        <authorList>
            <person name="Stine C."/>
            <person name="Li C."/>
            <person name="Tadesse D."/>
        </authorList>
    </citation>
    <scope>NUCLEOTIDE SEQUENCE [LARGE SCALE GENOMIC DNA]</scope>
    <source>
        <strain evidence="4 6">ATCC 29551</strain>
    </source>
</reference>
<evidence type="ECO:0000313" key="4">
    <source>
        <dbReference type="EMBL" id="OXA90926.1"/>
    </source>
</evidence>
<name>A0A086AMJ3_FLAHY</name>
<dbReference type="Pfam" id="PF08327">
    <property type="entry name" value="AHSA1"/>
    <property type="match status" value="1"/>
</dbReference>
<dbReference type="EMBL" id="JPRM01000007">
    <property type="protein sequence ID" value="KFF17907.1"/>
    <property type="molecule type" value="Genomic_DNA"/>
</dbReference>